<evidence type="ECO:0000256" key="3">
    <source>
        <dbReference type="ARBA" id="ARBA00022475"/>
    </source>
</evidence>
<accession>A0ABW1CJ05</accession>
<dbReference type="EMBL" id="JBHSPA010000016">
    <property type="protein sequence ID" value="MFC5824706.1"/>
    <property type="molecule type" value="Genomic_DNA"/>
</dbReference>
<dbReference type="RefSeq" id="WP_379514372.1">
    <property type="nucleotide sequence ID" value="NZ_JBHSPA010000016.1"/>
</dbReference>
<keyword evidence="3" id="KW-0472">Membrane</keyword>
<comment type="caution">
    <text evidence="5">The sequence shown here is derived from an EMBL/GenBank/DDBJ whole genome shotgun (WGS) entry which is preliminary data.</text>
</comment>
<feature type="region of interest" description="Disordered" evidence="4">
    <location>
        <begin position="91"/>
        <end position="162"/>
    </location>
</feature>
<gene>
    <name evidence="5" type="ORF">ACFPZ3_12680</name>
</gene>
<proteinExistence type="predicted"/>
<reference evidence="6" key="1">
    <citation type="journal article" date="2019" name="Int. J. Syst. Evol. Microbiol.">
        <title>The Global Catalogue of Microorganisms (GCM) 10K type strain sequencing project: providing services to taxonomists for standard genome sequencing and annotation.</title>
        <authorList>
            <consortium name="The Broad Institute Genomics Platform"/>
            <consortium name="The Broad Institute Genome Sequencing Center for Infectious Disease"/>
            <person name="Wu L."/>
            <person name="Ma J."/>
        </authorList>
    </citation>
    <scope>NUCLEOTIDE SEQUENCE [LARGE SCALE GENOMIC DNA]</scope>
    <source>
        <strain evidence="6">CCUG 53903</strain>
    </source>
</reference>
<sequence length="185" mass="20667">MWIRKTVSESPLFEQTRDSEKPRRPLRQVFRDHRRPLIITIGMRIASDVSYYTFALFSITYVTQQLGFDKSLVLNGVMAASVVQLCVTAAPPSATSSPASSVAASRRSSVSRCCPRSAPGRRSPCTARSPPPSPWRPCGGRRRPPATSSPRGGTLRCRLRWSRRSPSLARDLRQHRLRHGPVTRT</sequence>
<keyword evidence="3" id="KW-1003">Cell membrane</keyword>
<keyword evidence="2" id="KW-0813">Transport</keyword>
<evidence type="ECO:0008006" key="7">
    <source>
        <dbReference type="Google" id="ProtNLM"/>
    </source>
</evidence>
<evidence type="ECO:0000256" key="2">
    <source>
        <dbReference type="ARBA" id="ARBA00022448"/>
    </source>
</evidence>
<comment type="subcellular location">
    <subcellularLocation>
        <location evidence="1">Cell membrane</location>
        <topology evidence="1">Multi-pass membrane protein</topology>
    </subcellularLocation>
</comment>
<evidence type="ECO:0000256" key="4">
    <source>
        <dbReference type="SAM" id="MobiDB-lite"/>
    </source>
</evidence>
<name>A0ABW1CJ05_9ACTN</name>
<evidence type="ECO:0000256" key="1">
    <source>
        <dbReference type="ARBA" id="ARBA00004651"/>
    </source>
</evidence>
<dbReference type="PANTHER" id="PTHR43045">
    <property type="entry name" value="SHIKIMATE TRANSPORTER"/>
    <property type="match status" value="1"/>
</dbReference>
<organism evidence="5 6">
    <name type="scientific">Nonomuraea insulae</name>
    <dbReference type="NCBI Taxonomy" id="1616787"/>
    <lineage>
        <taxon>Bacteria</taxon>
        <taxon>Bacillati</taxon>
        <taxon>Actinomycetota</taxon>
        <taxon>Actinomycetes</taxon>
        <taxon>Streptosporangiales</taxon>
        <taxon>Streptosporangiaceae</taxon>
        <taxon>Nonomuraea</taxon>
    </lineage>
</organism>
<evidence type="ECO:0000313" key="5">
    <source>
        <dbReference type="EMBL" id="MFC5824706.1"/>
    </source>
</evidence>
<dbReference type="SUPFAM" id="SSF103473">
    <property type="entry name" value="MFS general substrate transporter"/>
    <property type="match status" value="1"/>
</dbReference>
<dbReference type="InterPro" id="IPR036259">
    <property type="entry name" value="MFS_trans_sf"/>
</dbReference>
<evidence type="ECO:0000313" key="6">
    <source>
        <dbReference type="Proteomes" id="UP001596058"/>
    </source>
</evidence>
<protein>
    <recommendedName>
        <fullName evidence="7">MFS transporter</fullName>
    </recommendedName>
</protein>
<dbReference type="PANTHER" id="PTHR43045:SF1">
    <property type="entry name" value="SHIKIMATE TRANSPORTER"/>
    <property type="match status" value="1"/>
</dbReference>
<dbReference type="Proteomes" id="UP001596058">
    <property type="component" value="Unassembled WGS sequence"/>
</dbReference>
<feature type="region of interest" description="Disordered" evidence="4">
    <location>
        <begin position="1"/>
        <end position="26"/>
    </location>
</feature>
<keyword evidence="6" id="KW-1185">Reference proteome</keyword>
<feature type="compositionally biased region" description="Low complexity" evidence="4">
    <location>
        <begin position="91"/>
        <end position="118"/>
    </location>
</feature>